<dbReference type="Proteomes" id="UP000321363">
    <property type="component" value="Unassembled WGS sequence"/>
</dbReference>
<dbReference type="PANTHER" id="PTHR38459:SF1">
    <property type="entry name" value="PROPHAGE BACTOPRENOL-LINKED GLUCOSE TRANSLOCASE HOMOLOG"/>
    <property type="match status" value="1"/>
</dbReference>
<keyword evidence="4 6" id="KW-1133">Transmembrane helix</keyword>
<feature type="transmembrane region" description="Helical" evidence="6">
    <location>
        <begin position="12"/>
        <end position="34"/>
    </location>
</feature>
<dbReference type="GO" id="GO:0005886">
    <property type="term" value="C:plasma membrane"/>
    <property type="evidence" value="ECO:0007669"/>
    <property type="project" value="TreeGrafter"/>
</dbReference>
<sequence length="126" mass="14510">MTINNLTFKFIKYSFVGIICTLIYFISMFLFVELFKKDPVISATTSFIIMTVFSFLLNKKYTFGGVYSHQQLLRFSIVAGIGFTLNLIIMYGVVHLLSLHYIVGEITTLLIIPIVNFTLNNIWTFK</sequence>
<comment type="caution">
    <text evidence="8">The sequence shown here is derived from an EMBL/GenBank/DDBJ whole genome shotgun (WGS) entry which is preliminary data.</text>
</comment>
<accession>A0A5C6W6G3</accession>
<comment type="similarity">
    <text evidence="2">Belongs to the GtrA family.</text>
</comment>
<reference evidence="8 9" key="1">
    <citation type="journal article" date="2005" name="Int. J. Syst. Evol. Microbiol.">
        <title>Bacillus litoralis sp. nov., isolated from a tidal flat of the Yellow Sea in Korea.</title>
        <authorList>
            <person name="Yoon J.H."/>
            <person name="Oh T.K."/>
        </authorList>
    </citation>
    <scope>NUCLEOTIDE SEQUENCE [LARGE SCALE GENOMIC DNA]</scope>
    <source>
        <strain evidence="8 9">SW-211</strain>
    </source>
</reference>
<keyword evidence="9" id="KW-1185">Reference proteome</keyword>
<feature type="domain" description="GtrA/DPMS transmembrane" evidence="7">
    <location>
        <begin position="12"/>
        <end position="125"/>
    </location>
</feature>
<keyword evidence="3 6" id="KW-0812">Transmembrane</keyword>
<evidence type="ECO:0000256" key="1">
    <source>
        <dbReference type="ARBA" id="ARBA00004141"/>
    </source>
</evidence>
<dbReference type="RefSeq" id="WP_146945845.1">
    <property type="nucleotide sequence ID" value="NZ_VOQF01000001.1"/>
</dbReference>
<proteinExistence type="inferred from homology"/>
<dbReference type="GO" id="GO:0000271">
    <property type="term" value="P:polysaccharide biosynthetic process"/>
    <property type="evidence" value="ECO:0007669"/>
    <property type="project" value="InterPro"/>
</dbReference>
<dbReference type="Pfam" id="PF04138">
    <property type="entry name" value="GtrA_DPMS_TM"/>
    <property type="match status" value="1"/>
</dbReference>
<evidence type="ECO:0000313" key="8">
    <source>
        <dbReference type="EMBL" id="TXC92984.1"/>
    </source>
</evidence>
<feature type="transmembrane region" description="Helical" evidence="6">
    <location>
        <begin position="72"/>
        <end position="93"/>
    </location>
</feature>
<dbReference type="InterPro" id="IPR051401">
    <property type="entry name" value="GtrA_CellWall_Glycosyl"/>
</dbReference>
<evidence type="ECO:0000256" key="3">
    <source>
        <dbReference type="ARBA" id="ARBA00022692"/>
    </source>
</evidence>
<dbReference type="PANTHER" id="PTHR38459">
    <property type="entry name" value="PROPHAGE BACTOPRENOL-LINKED GLUCOSE TRANSLOCASE HOMOLOG"/>
    <property type="match status" value="1"/>
</dbReference>
<feature type="transmembrane region" description="Helical" evidence="6">
    <location>
        <begin position="40"/>
        <end position="57"/>
    </location>
</feature>
<dbReference type="InterPro" id="IPR007267">
    <property type="entry name" value="GtrA_DPMS_TM"/>
</dbReference>
<dbReference type="OrthoDB" id="9812049at2"/>
<protein>
    <submittedName>
        <fullName evidence="8">GtrA family protein</fullName>
    </submittedName>
</protein>
<name>A0A5C6W6G3_9BACI</name>
<dbReference type="AlphaFoldDB" id="A0A5C6W6G3"/>
<evidence type="ECO:0000256" key="5">
    <source>
        <dbReference type="ARBA" id="ARBA00023136"/>
    </source>
</evidence>
<evidence type="ECO:0000259" key="7">
    <source>
        <dbReference type="Pfam" id="PF04138"/>
    </source>
</evidence>
<evidence type="ECO:0000256" key="4">
    <source>
        <dbReference type="ARBA" id="ARBA00022989"/>
    </source>
</evidence>
<evidence type="ECO:0000313" key="9">
    <source>
        <dbReference type="Proteomes" id="UP000321363"/>
    </source>
</evidence>
<dbReference type="EMBL" id="VOQF01000001">
    <property type="protein sequence ID" value="TXC92984.1"/>
    <property type="molecule type" value="Genomic_DNA"/>
</dbReference>
<feature type="transmembrane region" description="Helical" evidence="6">
    <location>
        <begin position="99"/>
        <end position="119"/>
    </location>
</feature>
<evidence type="ECO:0000256" key="6">
    <source>
        <dbReference type="SAM" id="Phobius"/>
    </source>
</evidence>
<gene>
    <name evidence="8" type="ORF">FS935_01965</name>
</gene>
<organism evidence="8 9">
    <name type="scientific">Metabacillus litoralis</name>
    <dbReference type="NCBI Taxonomy" id="152268"/>
    <lineage>
        <taxon>Bacteria</taxon>
        <taxon>Bacillati</taxon>
        <taxon>Bacillota</taxon>
        <taxon>Bacilli</taxon>
        <taxon>Bacillales</taxon>
        <taxon>Bacillaceae</taxon>
        <taxon>Metabacillus</taxon>
    </lineage>
</organism>
<evidence type="ECO:0000256" key="2">
    <source>
        <dbReference type="ARBA" id="ARBA00009399"/>
    </source>
</evidence>
<keyword evidence="5 6" id="KW-0472">Membrane</keyword>
<comment type="subcellular location">
    <subcellularLocation>
        <location evidence="1">Membrane</location>
        <topology evidence="1">Multi-pass membrane protein</topology>
    </subcellularLocation>
</comment>